<feature type="coiled-coil region" evidence="1">
    <location>
        <begin position="277"/>
        <end position="304"/>
    </location>
</feature>
<name>A0AAU7DZ00_9MICO</name>
<evidence type="ECO:0000256" key="2">
    <source>
        <dbReference type="SAM" id="SignalP"/>
    </source>
</evidence>
<gene>
    <name evidence="3" type="ORF">V5R04_06895</name>
</gene>
<evidence type="ECO:0000313" key="3">
    <source>
        <dbReference type="EMBL" id="XBH22934.1"/>
    </source>
</evidence>
<reference evidence="3" key="1">
    <citation type="submission" date="2024-02" db="EMBL/GenBank/DDBJ databases">
        <title>Tomenella chthoni gen. nov. sp. nov., a member of the family Jonesiaceae isolated from bat guano.</title>
        <authorList>
            <person name="Miller S.L."/>
            <person name="King J."/>
            <person name="Sankaranarayanan K."/>
            <person name="Lawson P.A."/>
        </authorList>
    </citation>
    <scope>NUCLEOTIDE SEQUENCE</scope>
    <source>
        <strain evidence="3">BS-20</strain>
    </source>
</reference>
<dbReference type="PROSITE" id="PS51257">
    <property type="entry name" value="PROKAR_LIPOPROTEIN"/>
    <property type="match status" value="1"/>
</dbReference>
<proteinExistence type="predicted"/>
<feature type="signal peptide" evidence="2">
    <location>
        <begin position="1"/>
        <end position="27"/>
    </location>
</feature>
<keyword evidence="1" id="KW-0175">Coiled coil</keyword>
<sequence>MSREFGPVLFTLVGTLLLASGCGAVPASPDSMPTQVEGISVQAELNSATGSVTLPLDRFVTSRSEADYLMVANTVAASICAAEQGLEYQVYPTFPDSVQAIYAQEHYFGPWTVEQAERWGAVEPATLNDLIANGILVTETSATRPFLPPEAGEKAIDDVTDEEFKIVEECFSTSDQQFNQAMIRNGGWNLEYEPLEFNYKRNKQAVALVGELGQCFSDNGMRAETRDDAPWYPQGTRADRIDEEQILLALKAVECKDAINFTQRMADIEAQEQVAVIEKYSAEMVAKENQIDEAVSAAKQLITENPNRLMEQNPDHKP</sequence>
<accession>A0AAU7DZ00</accession>
<dbReference type="EMBL" id="CP146203">
    <property type="protein sequence ID" value="XBH22934.1"/>
    <property type="molecule type" value="Genomic_DNA"/>
</dbReference>
<organism evidence="3">
    <name type="scientific">Jonesiaceae bacterium BS-20</name>
    <dbReference type="NCBI Taxonomy" id="3120821"/>
    <lineage>
        <taxon>Bacteria</taxon>
        <taxon>Bacillati</taxon>
        <taxon>Actinomycetota</taxon>
        <taxon>Actinomycetes</taxon>
        <taxon>Micrococcales</taxon>
        <taxon>Jonesiaceae</taxon>
    </lineage>
</organism>
<protein>
    <submittedName>
        <fullName evidence="3">Uncharacterized protein</fullName>
    </submittedName>
</protein>
<feature type="chain" id="PRO_5043840111" evidence="2">
    <location>
        <begin position="28"/>
        <end position="318"/>
    </location>
</feature>
<keyword evidence="2" id="KW-0732">Signal</keyword>
<dbReference type="AlphaFoldDB" id="A0AAU7DZ00"/>
<evidence type="ECO:0000256" key="1">
    <source>
        <dbReference type="SAM" id="Coils"/>
    </source>
</evidence>